<keyword evidence="8" id="KW-0808">Transferase</keyword>
<keyword evidence="6" id="KW-0597">Phosphoprotein</keyword>
<dbReference type="InterPro" id="IPR006560">
    <property type="entry name" value="AWS_dom"/>
</dbReference>
<evidence type="ECO:0000256" key="3">
    <source>
        <dbReference type="ARBA" id="ARBA00012178"/>
    </source>
</evidence>
<dbReference type="GO" id="GO:0006355">
    <property type="term" value="P:regulation of DNA-templated transcription"/>
    <property type="evidence" value="ECO:0007669"/>
    <property type="project" value="InterPro"/>
</dbReference>
<keyword evidence="10" id="KW-0479">Metal-binding</keyword>
<feature type="compositionally biased region" description="Basic and acidic residues" evidence="18">
    <location>
        <begin position="1585"/>
        <end position="1604"/>
    </location>
</feature>
<feature type="compositionally biased region" description="Polar residues" evidence="18">
    <location>
        <begin position="235"/>
        <end position="245"/>
    </location>
</feature>
<evidence type="ECO:0000256" key="9">
    <source>
        <dbReference type="ARBA" id="ARBA00022691"/>
    </source>
</evidence>
<feature type="compositionally biased region" description="Acidic residues" evidence="18">
    <location>
        <begin position="1498"/>
        <end position="1534"/>
    </location>
</feature>
<evidence type="ECO:0000256" key="18">
    <source>
        <dbReference type="SAM" id="MobiDB-lite"/>
    </source>
</evidence>
<keyword evidence="4" id="KW-0158">Chromosome</keyword>
<dbReference type="SUPFAM" id="SSF82199">
    <property type="entry name" value="SET domain"/>
    <property type="match status" value="1"/>
</dbReference>
<dbReference type="InterPro" id="IPR001214">
    <property type="entry name" value="SET_dom"/>
</dbReference>
<feature type="region of interest" description="Disordered" evidence="18">
    <location>
        <begin position="1430"/>
        <end position="1460"/>
    </location>
</feature>
<evidence type="ECO:0000256" key="8">
    <source>
        <dbReference type="ARBA" id="ARBA00022679"/>
    </source>
</evidence>
<feature type="compositionally biased region" description="Basic and acidic residues" evidence="18">
    <location>
        <begin position="466"/>
        <end position="476"/>
    </location>
</feature>
<feature type="compositionally biased region" description="Basic and acidic residues" evidence="18">
    <location>
        <begin position="1020"/>
        <end position="1041"/>
    </location>
</feature>
<evidence type="ECO:0000256" key="1">
    <source>
        <dbReference type="ARBA" id="ARBA00004123"/>
    </source>
</evidence>
<dbReference type="GO" id="GO:0046872">
    <property type="term" value="F:metal ion binding"/>
    <property type="evidence" value="ECO:0007669"/>
    <property type="project" value="UniProtKB-KW"/>
</dbReference>
<dbReference type="GO" id="GO:0140955">
    <property type="term" value="F:histone H3K36 trimethyltransferase activity"/>
    <property type="evidence" value="ECO:0007669"/>
    <property type="project" value="UniProtKB-EC"/>
</dbReference>
<comment type="caution">
    <text evidence="23">The sequence shown here is derived from an EMBL/GenBank/DDBJ whole genome shotgun (WGS) entry which is preliminary data.</text>
</comment>
<feature type="domain" description="AWS" evidence="22">
    <location>
        <begin position="650"/>
        <end position="703"/>
    </location>
</feature>
<keyword evidence="9" id="KW-0949">S-adenosyl-L-methionine</keyword>
<feature type="region of interest" description="Disordered" evidence="18">
    <location>
        <begin position="204"/>
        <end position="286"/>
    </location>
</feature>
<dbReference type="GO" id="GO:0005694">
    <property type="term" value="C:chromosome"/>
    <property type="evidence" value="ECO:0007669"/>
    <property type="project" value="UniProtKB-SubCell"/>
</dbReference>
<organism evidence="23 24">
    <name type="scientific">Frankliniella fusca</name>
    <dbReference type="NCBI Taxonomy" id="407009"/>
    <lineage>
        <taxon>Eukaryota</taxon>
        <taxon>Metazoa</taxon>
        <taxon>Ecdysozoa</taxon>
        <taxon>Arthropoda</taxon>
        <taxon>Hexapoda</taxon>
        <taxon>Insecta</taxon>
        <taxon>Pterygota</taxon>
        <taxon>Neoptera</taxon>
        <taxon>Paraneoptera</taxon>
        <taxon>Thysanoptera</taxon>
        <taxon>Terebrantia</taxon>
        <taxon>Thripoidea</taxon>
        <taxon>Thripidae</taxon>
        <taxon>Frankliniella</taxon>
    </lineage>
</organism>
<keyword evidence="7" id="KW-0489">Methyltransferase</keyword>
<name>A0AAE1HM99_9NEOP</name>
<dbReference type="SMART" id="SM00570">
    <property type="entry name" value="AWS"/>
    <property type="match status" value="1"/>
</dbReference>
<dbReference type="FunFam" id="2.170.270.10:FF:000016">
    <property type="entry name" value="Histone-lysine N-methyltransferase"/>
    <property type="match status" value="1"/>
</dbReference>
<proteinExistence type="predicted"/>
<dbReference type="InterPro" id="IPR001202">
    <property type="entry name" value="WW_dom"/>
</dbReference>
<evidence type="ECO:0000256" key="17">
    <source>
        <dbReference type="SAM" id="Coils"/>
    </source>
</evidence>
<evidence type="ECO:0000256" key="6">
    <source>
        <dbReference type="ARBA" id="ARBA00022553"/>
    </source>
</evidence>
<accession>A0AAE1HM99</accession>
<feature type="compositionally biased region" description="Polar residues" evidence="18">
    <location>
        <begin position="91"/>
        <end position="103"/>
    </location>
</feature>
<feature type="region of interest" description="Disordered" evidence="18">
    <location>
        <begin position="1480"/>
        <end position="1637"/>
    </location>
</feature>
<feature type="compositionally biased region" description="Polar residues" evidence="18">
    <location>
        <begin position="998"/>
        <end position="1009"/>
    </location>
</feature>
<feature type="compositionally biased region" description="Basic and acidic residues" evidence="18">
    <location>
        <begin position="1146"/>
        <end position="1201"/>
    </location>
</feature>
<dbReference type="PROSITE" id="PS50868">
    <property type="entry name" value="POST_SET"/>
    <property type="match status" value="1"/>
</dbReference>
<evidence type="ECO:0000256" key="11">
    <source>
        <dbReference type="ARBA" id="ARBA00022782"/>
    </source>
</evidence>
<dbReference type="SUPFAM" id="SSF51045">
    <property type="entry name" value="WW domain"/>
    <property type="match status" value="1"/>
</dbReference>
<dbReference type="CDD" id="cd19172">
    <property type="entry name" value="SET_SETD2"/>
    <property type="match status" value="1"/>
</dbReference>
<keyword evidence="12" id="KW-0862">Zinc</keyword>
<dbReference type="InterPro" id="IPR042294">
    <property type="entry name" value="SETD2_animal"/>
</dbReference>
<evidence type="ECO:0000256" key="14">
    <source>
        <dbReference type="ARBA" id="ARBA00023015"/>
    </source>
</evidence>
<evidence type="ECO:0000256" key="2">
    <source>
        <dbReference type="ARBA" id="ARBA00004286"/>
    </source>
</evidence>
<dbReference type="SMART" id="SM00456">
    <property type="entry name" value="WW"/>
    <property type="match status" value="1"/>
</dbReference>
<feature type="compositionally biased region" description="Polar residues" evidence="18">
    <location>
        <begin position="1042"/>
        <end position="1056"/>
    </location>
</feature>
<evidence type="ECO:0000256" key="13">
    <source>
        <dbReference type="ARBA" id="ARBA00022853"/>
    </source>
</evidence>
<feature type="compositionally biased region" description="Basic and acidic residues" evidence="18">
    <location>
        <begin position="1105"/>
        <end position="1138"/>
    </location>
</feature>
<evidence type="ECO:0000313" key="24">
    <source>
        <dbReference type="Proteomes" id="UP001219518"/>
    </source>
</evidence>
<dbReference type="EMBL" id="JAHWGI010001149">
    <property type="protein sequence ID" value="KAK3923819.1"/>
    <property type="molecule type" value="Genomic_DNA"/>
</dbReference>
<dbReference type="CDD" id="cd00201">
    <property type="entry name" value="WW"/>
    <property type="match status" value="1"/>
</dbReference>
<dbReference type="PROSITE" id="PS50020">
    <property type="entry name" value="WW_DOMAIN_2"/>
    <property type="match status" value="1"/>
</dbReference>
<feature type="region of interest" description="Disordered" evidence="18">
    <location>
        <begin position="849"/>
        <end position="882"/>
    </location>
</feature>
<dbReference type="InterPro" id="IPR046341">
    <property type="entry name" value="SET_dom_sf"/>
</dbReference>
<keyword evidence="24" id="KW-1185">Reference proteome</keyword>
<feature type="compositionally biased region" description="Low complexity" evidence="18">
    <location>
        <begin position="485"/>
        <end position="497"/>
    </location>
</feature>
<dbReference type="Proteomes" id="UP001219518">
    <property type="component" value="Unassembled WGS sequence"/>
</dbReference>
<evidence type="ECO:0000259" key="19">
    <source>
        <dbReference type="PROSITE" id="PS50020"/>
    </source>
</evidence>
<feature type="region of interest" description="Disordered" evidence="18">
    <location>
        <begin position="1395"/>
        <end position="1417"/>
    </location>
</feature>
<dbReference type="PROSITE" id="PS50280">
    <property type="entry name" value="SET"/>
    <property type="match status" value="1"/>
</dbReference>
<keyword evidence="13" id="KW-0156">Chromatin regulator</keyword>
<dbReference type="PROSITE" id="PS51215">
    <property type="entry name" value="AWS"/>
    <property type="match status" value="1"/>
</dbReference>
<feature type="region of interest" description="Disordered" evidence="18">
    <location>
        <begin position="463"/>
        <end position="607"/>
    </location>
</feature>
<comment type="subcellular location">
    <subcellularLocation>
        <location evidence="2">Chromosome</location>
    </subcellularLocation>
    <subcellularLocation>
        <location evidence="1">Nucleus</location>
    </subcellularLocation>
</comment>
<keyword evidence="5" id="KW-0217">Developmental protein</keyword>
<feature type="compositionally biased region" description="Pro residues" evidence="18">
    <location>
        <begin position="590"/>
        <end position="599"/>
    </location>
</feature>
<evidence type="ECO:0000256" key="10">
    <source>
        <dbReference type="ARBA" id="ARBA00022723"/>
    </source>
</evidence>
<feature type="domain" description="WW" evidence="19">
    <location>
        <begin position="1448"/>
        <end position="1481"/>
    </location>
</feature>
<evidence type="ECO:0000256" key="4">
    <source>
        <dbReference type="ARBA" id="ARBA00022454"/>
    </source>
</evidence>
<keyword evidence="15" id="KW-0804">Transcription</keyword>
<reference evidence="23" key="1">
    <citation type="submission" date="2021-07" db="EMBL/GenBank/DDBJ databases">
        <authorList>
            <person name="Catto M.A."/>
            <person name="Jacobson A."/>
            <person name="Kennedy G."/>
            <person name="Labadie P."/>
            <person name="Hunt B.G."/>
            <person name="Srinivasan R."/>
        </authorList>
    </citation>
    <scope>NUCLEOTIDE SEQUENCE</scope>
    <source>
        <strain evidence="23">PL_HMW_Pooled</strain>
        <tissue evidence="23">Head</tissue>
    </source>
</reference>
<dbReference type="InterPro" id="IPR038190">
    <property type="entry name" value="SRI_sf"/>
</dbReference>
<evidence type="ECO:0000256" key="5">
    <source>
        <dbReference type="ARBA" id="ARBA00022473"/>
    </source>
</evidence>
<feature type="domain" description="SET" evidence="20">
    <location>
        <begin position="705"/>
        <end position="822"/>
    </location>
</feature>
<feature type="compositionally biased region" description="Polar residues" evidence="18">
    <location>
        <begin position="31"/>
        <end position="44"/>
    </location>
</feature>
<dbReference type="Pfam" id="PF08236">
    <property type="entry name" value="SRI"/>
    <property type="match status" value="1"/>
</dbReference>
<dbReference type="PROSITE" id="PS01159">
    <property type="entry name" value="WW_DOMAIN_1"/>
    <property type="match status" value="1"/>
</dbReference>
<dbReference type="Pfam" id="PF00856">
    <property type="entry name" value="SET"/>
    <property type="match status" value="1"/>
</dbReference>
<feature type="coiled-coil region" evidence="17">
    <location>
        <begin position="1231"/>
        <end position="1258"/>
    </location>
</feature>
<dbReference type="Pfam" id="PF17907">
    <property type="entry name" value="AWS"/>
    <property type="match status" value="1"/>
</dbReference>
<dbReference type="SMART" id="SM00317">
    <property type="entry name" value="SET"/>
    <property type="match status" value="1"/>
</dbReference>
<dbReference type="PANTHER" id="PTHR46711">
    <property type="entry name" value="HISTONE-LYSINE N-METHYLTRANSFERASE SETD2"/>
    <property type="match status" value="1"/>
</dbReference>
<sequence length="1811" mass="205436">MARKKKGSSKLNSVPDLEEGERENAKKDCGLQSNGLPEESQNGAAETDEEDGVKSGYSYPASKDSAMSPSTTVVHKKFGKISCLPPDAENSDPNGDSESSSQGVVDINMVEEEDEASDSAELLEVVLAQEQGEVSGESVEDDEGMEDNDTETIVVEVEEGMVDDIDHQNTVIVQVVGDELMYSEEDGATIWEVETVEEIEHDGLLQESDEAVQEEVTLSERDVNTMEDCPENSEDLSGNSVTSSGILEKPDGHESDVSSSHVSRHPSVLDSDMSDREMEDEQSTMRRTLSPDEINQMVLGLSCSNINVAVEQELCEKEIDDHDKINVQQCRESVITRRSSADEDREMEVNSRLKVSPIHVYGNSKKSKSPLKIPETSVIKSNCELATPPRRNVICLDDSPLFSSPSKGCPGSSKKDDLYNNELPISSIGGSLFHVDLNSLSVKEENLNKTPLKGVFGIEPIARKPKTNEEEQEINKKNNSVRNRSGSSDTTGSDSGSQSPTVRRSSRIRTPAAVHKKQSVSKGTSDSLDSPKENPSSSTNLSGVRPPSNTSPSEVSMPVKVKSRWRRSSELEMGNIGSSESDIGTTVPSPSQPPEPPPSTTASAPNTVFSEKELQIKKEKEEQEISEHLKGFEILTENLYLTERIRSKDAKRMACDCSLSKDEIARGEMGCGEDCLNRLLMIECGSRCPVKNMCSNKRFQLAEYAKCEVFKTEKKGLGLRTKEDLPGGTFIMEYVGEVLDPKEFRKRAKEYSKDQNKHYYFMALKSDAIIDATMKGNHSRFINHSCEPNAETQKWTVNGELRIGFFTTKPICAGEEITFDYQFQRYGKDAQRCYCESNVCRGWIGGDPDSEKSQNQWQEWKCKDSSSNRKKRDKDKDKDKRREDIDLEEEIEKLCSSGLKSRAHTLTLCRLMVRAEDMHSRAKLLKLLRDGEPACCRLFLDYHGLRLIWSWMIDNRTTDNVEAKTEILRTLKKLPIPNKTMLIDSKVWGVVERWSQFKSNTEPSPSNSERTFEEESSNDLSDKVESEEKKPKSPVNDEKLQPDTSSIKLEKNSSGSLMEVDGEVKGEPMDSNTKACIELAALIMQNWYSLKEVFRIPKKERIEQMKEHEREADQHYKELDERYRDDDRSSYDRYDRHRDERRKRSRESPDNDRGRRPRLEDRSKYDDRRHDERSRYDRSRYEDRKFEDRKHEDRKYEERRHEERYRVLEEIPRADERHLDVKLSKEARRRAFALKVQQEEEQREARRLQAEKAAEAQRQAQEDWWRYHEERCRQLNLNPHVTAAIFNSQYYDPATNQLLAYTTPQDPNLPQHTYPTDASHASLLFAANPGSAIPPQIPGAPFPGMFQGATAQPSPYESSHLPPGVSPVPNGVSPVVLSGLPISSNQAAPDTSLVAQAGTTDPQPTTYPAPVSEETYSQESVAQTFQLSGAPTDKDLSSVQYLPPPVPVKLPPKWKSAKDSEGRTYYYHVKTRVSQWEPPQVPVSVLESVESESSSSSSEDENEEENENEEEESDSSEVEEKQEEDEEEEEDDAEMPLTVEQGLGMAAHHQQLMSADPDYPNFSPRPTGADARRKRRVGLVQEHIISPRREEDRTDPKIYKQIKDKLRRQKEKRKQRERDGKSSKKRHRDSDKSKSVYSLEKPVTVAADTSSDAARKIKDQFRLNMAGVIVQHLNPYRKPDCRMGRITNTEDFKHLARKLTHFVMLKELKHCKAVDDLECNDNVKHKARDFIKKYMAKFGENLELGLGIGVGEFLEWQDAAQSSSTEEEGPRRVVRHLQNAVQFPWNGQEGEKFGYTVEETFMPYKLKMISM</sequence>
<dbReference type="InterPro" id="IPR013257">
    <property type="entry name" value="SRI"/>
</dbReference>
<feature type="compositionally biased region" description="Polar residues" evidence="18">
    <location>
        <begin position="1395"/>
        <end position="1406"/>
    </location>
</feature>
<feature type="compositionally biased region" description="Polar residues" evidence="18">
    <location>
        <begin position="520"/>
        <end position="554"/>
    </location>
</feature>
<protein>
    <recommendedName>
        <fullName evidence="3">[histone H3]-lysine(36) N-trimethyltransferase</fullName>
        <ecNumber evidence="3">2.1.1.359</ecNumber>
    </recommendedName>
</protein>
<dbReference type="InterPro" id="IPR036020">
    <property type="entry name" value="WW_dom_sf"/>
</dbReference>
<evidence type="ECO:0000256" key="15">
    <source>
        <dbReference type="ARBA" id="ARBA00023163"/>
    </source>
</evidence>
<feature type="domain" description="Post-SET" evidence="21">
    <location>
        <begin position="829"/>
        <end position="845"/>
    </location>
</feature>
<evidence type="ECO:0000259" key="21">
    <source>
        <dbReference type="PROSITE" id="PS50868"/>
    </source>
</evidence>
<dbReference type="InterPro" id="IPR044437">
    <property type="entry name" value="SETD2/Set2_SET"/>
</dbReference>
<feature type="compositionally biased region" description="Low complexity" evidence="18">
    <location>
        <begin position="257"/>
        <end position="271"/>
    </location>
</feature>
<dbReference type="InterPro" id="IPR003616">
    <property type="entry name" value="Post-SET_dom"/>
</dbReference>
<evidence type="ECO:0000256" key="16">
    <source>
        <dbReference type="ARBA" id="ARBA00023242"/>
    </source>
</evidence>
<dbReference type="GO" id="GO:0030154">
    <property type="term" value="P:cell differentiation"/>
    <property type="evidence" value="ECO:0007669"/>
    <property type="project" value="UniProtKB-KW"/>
</dbReference>
<feature type="region of interest" description="Disordered" evidence="18">
    <location>
        <begin position="998"/>
        <end position="1069"/>
    </location>
</feature>
<dbReference type="PANTHER" id="PTHR46711:SF1">
    <property type="entry name" value="HISTONE-LYSINE N-METHYLTRANSFERASE SETD2"/>
    <property type="match status" value="1"/>
</dbReference>
<feature type="region of interest" description="Disordered" evidence="18">
    <location>
        <begin position="1"/>
        <end position="104"/>
    </location>
</feature>
<evidence type="ECO:0000313" key="23">
    <source>
        <dbReference type="EMBL" id="KAK3923819.1"/>
    </source>
</evidence>
<dbReference type="EC" id="2.1.1.359" evidence="3"/>
<evidence type="ECO:0000256" key="7">
    <source>
        <dbReference type="ARBA" id="ARBA00022603"/>
    </source>
</evidence>
<dbReference type="GO" id="GO:0005634">
    <property type="term" value="C:nucleus"/>
    <property type="evidence" value="ECO:0007669"/>
    <property type="project" value="UniProtKB-SubCell"/>
</dbReference>
<evidence type="ECO:0000259" key="20">
    <source>
        <dbReference type="PROSITE" id="PS50280"/>
    </source>
</evidence>
<dbReference type="Gene3D" id="2.20.70.10">
    <property type="match status" value="1"/>
</dbReference>
<dbReference type="GO" id="GO:0032259">
    <property type="term" value="P:methylation"/>
    <property type="evidence" value="ECO:0007669"/>
    <property type="project" value="UniProtKB-KW"/>
</dbReference>
<dbReference type="Gene3D" id="2.170.270.10">
    <property type="entry name" value="SET domain"/>
    <property type="match status" value="1"/>
</dbReference>
<keyword evidence="17" id="KW-0175">Coiled coil</keyword>
<reference evidence="23" key="2">
    <citation type="journal article" date="2023" name="BMC Genomics">
        <title>Pest status, molecular evolution, and epigenetic factors derived from the genome assembly of Frankliniella fusca, a thysanopteran phytovirus vector.</title>
        <authorList>
            <person name="Catto M.A."/>
            <person name="Labadie P.E."/>
            <person name="Jacobson A.L."/>
            <person name="Kennedy G.G."/>
            <person name="Srinivasan R."/>
            <person name="Hunt B.G."/>
        </authorList>
    </citation>
    <scope>NUCLEOTIDE SEQUENCE</scope>
    <source>
        <strain evidence="23">PL_HMW_Pooled</strain>
    </source>
</reference>
<evidence type="ECO:0000259" key="22">
    <source>
        <dbReference type="PROSITE" id="PS51215"/>
    </source>
</evidence>
<dbReference type="Pfam" id="PF00397">
    <property type="entry name" value="WW"/>
    <property type="match status" value="1"/>
</dbReference>
<evidence type="ECO:0000256" key="12">
    <source>
        <dbReference type="ARBA" id="ARBA00022833"/>
    </source>
</evidence>
<keyword evidence="14" id="KW-0805">Transcription regulation</keyword>
<feature type="region of interest" description="Disordered" evidence="18">
    <location>
        <begin position="1105"/>
        <end position="1201"/>
    </location>
</feature>
<gene>
    <name evidence="23" type="ORF">KUF71_002228</name>
</gene>
<keyword evidence="16" id="KW-0539">Nucleus</keyword>
<dbReference type="Gene3D" id="1.10.1740.100">
    <property type="entry name" value="Set2, Rpb1 interacting domain"/>
    <property type="match status" value="1"/>
</dbReference>
<keyword evidence="11" id="KW-0221">Differentiation</keyword>
<feature type="compositionally biased region" description="Low complexity" evidence="18">
    <location>
        <begin position="1484"/>
        <end position="1497"/>
    </location>
</feature>
<feature type="compositionally biased region" description="Basic and acidic residues" evidence="18">
    <location>
        <begin position="1614"/>
        <end position="1634"/>
    </location>
</feature>